<sequence>MKYLLSKFCLFLAFGVNAQNFDHINSQNVIDLIYSSSVNVNQIGDLNNVSIISQKEAMIIVSQQGINNNTQYLDNNRTDLSPNIKLESHGINNTINVFGLNSITENMGIFIKGNDKTVIVENR</sequence>
<keyword evidence="1" id="KW-0732">Signal</keyword>
<name>A0A3L9M0P9_9FLAO</name>
<dbReference type="RefSeq" id="WP_121935686.1">
    <property type="nucleotide sequence ID" value="NZ_RDOJ01000026.1"/>
</dbReference>
<protein>
    <submittedName>
        <fullName evidence="2">Uncharacterized protein</fullName>
    </submittedName>
</protein>
<organism evidence="2 3">
    <name type="scientific">Faecalibacter macacae</name>
    <dbReference type="NCBI Taxonomy" id="1859289"/>
    <lineage>
        <taxon>Bacteria</taxon>
        <taxon>Pseudomonadati</taxon>
        <taxon>Bacteroidota</taxon>
        <taxon>Flavobacteriia</taxon>
        <taxon>Flavobacteriales</taxon>
        <taxon>Weeksellaceae</taxon>
        <taxon>Faecalibacter</taxon>
    </lineage>
</organism>
<feature type="chain" id="PRO_5018103193" evidence="1">
    <location>
        <begin position="19"/>
        <end position="123"/>
    </location>
</feature>
<evidence type="ECO:0000313" key="3">
    <source>
        <dbReference type="Proteomes" id="UP000275348"/>
    </source>
</evidence>
<evidence type="ECO:0000256" key="1">
    <source>
        <dbReference type="SAM" id="SignalP"/>
    </source>
</evidence>
<accession>A0A3L9M0P9</accession>
<feature type="signal peptide" evidence="1">
    <location>
        <begin position="1"/>
        <end position="18"/>
    </location>
</feature>
<dbReference type="Proteomes" id="UP000275348">
    <property type="component" value="Unassembled WGS sequence"/>
</dbReference>
<gene>
    <name evidence="2" type="ORF">EAH69_13205</name>
</gene>
<evidence type="ECO:0000313" key="2">
    <source>
        <dbReference type="EMBL" id="RLZ06488.1"/>
    </source>
</evidence>
<keyword evidence="3" id="KW-1185">Reference proteome</keyword>
<dbReference type="OrthoDB" id="1441793at2"/>
<proteinExistence type="predicted"/>
<comment type="caution">
    <text evidence="2">The sequence shown here is derived from an EMBL/GenBank/DDBJ whole genome shotgun (WGS) entry which is preliminary data.</text>
</comment>
<reference evidence="2 3" key="1">
    <citation type="submission" date="2018-10" db="EMBL/GenBank/DDBJ databases">
        <authorList>
            <person name="Chen X."/>
        </authorList>
    </citation>
    <scope>NUCLEOTIDE SEQUENCE [LARGE SCALE GENOMIC DNA]</scope>
    <source>
        <strain evidence="2 3">YIM 102668</strain>
    </source>
</reference>
<dbReference type="AlphaFoldDB" id="A0A3L9M0P9"/>
<dbReference type="EMBL" id="RDOJ01000026">
    <property type="protein sequence ID" value="RLZ06488.1"/>
    <property type="molecule type" value="Genomic_DNA"/>
</dbReference>